<evidence type="ECO:0000256" key="1">
    <source>
        <dbReference type="SAM" id="MobiDB-lite"/>
    </source>
</evidence>
<feature type="region of interest" description="Disordered" evidence="1">
    <location>
        <begin position="221"/>
        <end position="246"/>
    </location>
</feature>
<evidence type="ECO:0000313" key="2">
    <source>
        <dbReference type="EMBL" id="XDT72627.1"/>
    </source>
</evidence>
<dbReference type="EMBL" id="CP154858">
    <property type="protein sequence ID" value="XDT72627.1"/>
    <property type="molecule type" value="Genomic_DNA"/>
</dbReference>
<accession>A0AB39UX61</accession>
<reference evidence="2" key="1">
    <citation type="submission" date="2024-05" db="EMBL/GenBank/DDBJ databases">
        <title>Genome sequencing of novel strain.</title>
        <authorList>
            <person name="Ganbat D."/>
            <person name="Ganbat S."/>
            <person name="Lee S.-J."/>
        </authorList>
    </citation>
    <scope>NUCLEOTIDE SEQUENCE</scope>
    <source>
        <strain evidence="2">SMD15-11</strain>
    </source>
</reference>
<protein>
    <recommendedName>
        <fullName evidence="3">DUF4747 family protein</fullName>
    </recommendedName>
</protein>
<dbReference type="RefSeq" id="WP_369601631.1">
    <property type="nucleotide sequence ID" value="NZ_CP154858.1"/>
</dbReference>
<gene>
    <name evidence="2" type="ORF">AAIA72_01200</name>
</gene>
<dbReference type="KEGG" id="tcd:AAIA72_01200"/>
<name>A0AB39UX61_9GAMM</name>
<dbReference type="AlphaFoldDB" id="A0AB39UX61"/>
<sequence>MANLYLFRIKVQKSGQGVLFGEEMEPSKFLIKVISSKPSAELREGYIWHIGNVVFIEDEGLLFAAGRTTKKSKELYDENEKNFLEVEDEESPFTYVYYDPKFGFLAIEPKSKLSPTVKGIARNVEKLFNRQDVVVNSGYRIEISEIWDPKDFLKHIHQAYAVVSFTVNFGKPNPFDVESDFHKPMEKYLEETGGRRGKATVQGIDLNRDRIEEVARSVASTGNNASAKMRMGEGQRPVTRHLEGDPVTIPIEEEDREDKLSLLQKLREAYSRVRRRREE</sequence>
<proteinExistence type="predicted"/>
<organism evidence="2">
    <name type="scientific">Thermohahella caldifontis</name>
    <dbReference type="NCBI Taxonomy" id="3142973"/>
    <lineage>
        <taxon>Bacteria</taxon>
        <taxon>Pseudomonadati</taxon>
        <taxon>Pseudomonadota</taxon>
        <taxon>Gammaproteobacteria</taxon>
        <taxon>Oceanospirillales</taxon>
        <taxon>Hahellaceae</taxon>
        <taxon>Thermohahella</taxon>
    </lineage>
</organism>
<evidence type="ECO:0008006" key="3">
    <source>
        <dbReference type="Google" id="ProtNLM"/>
    </source>
</evidence>